<dbReference type="PRINTS" id="PR00080">
    <property type="entry name" value="SDRFAMILY"/>
</dbReference>
<dbReference type="FunFam" id="3.40.50.720:FF:000084">
    <property type="entry name" value="Short-chain dehydrogenase reductase"/>
    <property type="match status" value="1"/>
</dbReference>
<dbReference type="NCBIfam" id="NF005559">
    <property type="entry name" value="PRK07231.1"/>
    <property type="match status" value="1"/>
</dbReference>
<dbReference type="EMBL" id="JAAKZG010000003">
    <property type="protein sequence ID" value="NGN41140.1"/>
    <property type="molecule type" value="Genomic_DNA"/>
</dbReference>
<evidence type="ECO:0000256" key="1">
    <source>
        <dbReference type="ARBA" id="ARBA00006484"/>
    </source>
</evidence>
<dbReference type="SUPFAM" id="SSF51735">
    <property type="entry name" value="NAD(P)-binding Rossmann-fold domains"/>
    <property type="match status" value="1"/>
</dbReference>
<sequence>MTPSLLAGKTALVTGGVSGIGQAIGSLFAASGAKVIIADLSLPEREAPADCGVGPGWRCDVSDEASVAVLAERIARVEKKLDLLVNCAGVPQSATPIDTMTVDGWDRIMNVNVRSLFLTTKHFLPLLKTGGNAAIVNICSVVGVRPKAGLAAYSASKAAAIATTQSLALELAKDGIRVNGINPGATETPMLSGFTHGQQVHEVVGSFANQIPMGEIIRPNDVAGAALYLASDLARLVTGAVINVDGGRCV</sequence>
<dbReference type="InterPro" id="IPR002347">
    <property type="entry name" value="SDR_fam"/>
</dbReference>
<dbReference type="InterPro" id="IPR036291">
    <property type="entry name" value="NAD(P)-bd_dom_sf"/>
</dbReference>
<proteinExistence type="inferred from homology"/>
<dbReference type="GO" id="GO:0016616">
    <property type="term" value="F:oxidoreductase activity, acting on the CH-OH group of donors, NAD or NADP as acceptor"/>
    <property type="evidence" value="ECO:0007669"/>
    <property type="project" value="TreeGrafter"/>
</dbReference>
<accession>A0A7C9R665</accession>
<comment type="caution">
    <text evidence="3">The sequence shown here is derived from an EMBL/GenBank/DDBJ whole genome shotgun (WGS) entry which is preliminary data.</text>
</comment>
<keyword evidence="4" id="KW-1185">Reference proteome</keyword>
<evidence type="ECO:0000256" key="2">
    <source>
        <dbReference type="ARBA" id="ARBA00023002"/>
    </source>
</evidence>
<evidence type="ECO:0000313" key="4">
    <source>
        <dbReference type="Proteomes" id="UP000481252"/>
    </source>
</evidence>
<organism evidence="3 4">
    <name type="scientific">Mesorhizobium zhangyense</name>
    <dbReference type="NCBI Taxonomy" id="1776730"/>
    <lineage>
        <taxon>Bacteria</taxon>
        <taxon>Pseudomonadati</taxon>
        <taxon>Pseudomonadota</taxon>
        <taxon>Alphaproteobacteria</taxon>
        <taxon>Hyphomicrobiales</taxon>
        <taxon>Phyllobacteriaceae</taxon>
        <taxon>Mesorhizobium</taxon>
    </lineage>
</organism>
<name>A0A7C9R665_9HYPH</name>
<protein>
    <submittedName>
        <fullName evidence="3">SDR family oxidoreductase</fullName>
    </submittedName>
</protein>
<reference evidence="3 4" key="1">
    <citation type="submission" date="2020-02" db="EMBL/GenBank/DDBJ databases">
        <title>Genome sequence of the type strain CGMCC 1.15528 of Mesorhizobium zhangyense.</title>
        <authorList>
            <person name="Gao J."/>
            <person name="Sun J."/>
        </authorList>
    </citation>
    <scope>NUCLEOTIDE SEQUENCE [LARGE SCALE GENOMIC DNA]</scope>
    <source>
        <strain evidence="3 4">CGMCC 1.15528</strain>
    </source>
</reference>
<dbReference type="PANTHER" id="PTHR42760">
    <property type="entry name" value="SHORT-CHAIN DEHYDROGENASES/REDUCTASES FAMILY MEMBER"/>
    <property type="match status" value="1"/>
</dbReference>
<dbReference type="Pfam" id="PF13561">
    <property type="entry name" value="adh_short_C2"/>
    <property type="match status" value="1"/>
</dbReference>
<comment type="similarity">
    <text evidence="1">Belongs to the short-chain dehydrogenases/reductases (SDR) family.</text>
</comment>
<dbReference type="PANTHER" id="PTHR42760:SF133">
    <property type="entry name" value="3-OXOACYL-[ACYL-CARRIER-PROTEIN] REDUCTASE"/>
    <property type="match status" value="1"/>
</dbReference>
<dbReference type="Proteomes" id="UP000481252">
    <property type="component" value="Unassembled WGS sequence"/>
</dbReference>
<gene>
    <name evidence="3" type="ORF">G6N74_08690</name>
</gene>
<dbReference type="PRINTS" id="PR00081">
    <property type="entry name" value="GDHRDH"/>
</dbReference>
<evidence type="ECO:0000313" key="3">
    <source>
        <dbReference type="EMBL" id="NGN41140.1"/>
    </source>
</evidence>
<dbReference type="Gene3D" id="3.40.50.720">
    <property type="entry name" value="NAD(P)-binding Rossmann-like Domain"/>
    <property type="match status" value="1"/>
</dbReference>
<keyword evidence="2" id="KW-0560">Oxidoreductase</keyword>
<dbReference type="AlphaFoldDB" id="A0A7C9R665"/>